<evidence type="ECO:0000313" key="10">
    <source>
        <dbReference type="EMBL" id="MPN35776.1"/>
    </source>
</evidence>
<keyword evidence="6" id="KW-0131">Cell cycle</keyword>
<dbReference type="EMBL" id="VSSQ01089577">
    <property type="protein sequence ID" value="MPN35776.1"/>
    <property type="molecule type" value="Genomic_DNA"/>
</dbReference>
<evidence type="ECO:0000256" key="7">
    <source>
        <dbReference type="ARBA" id="ARBA00024910"/>
    </source>
</evidence>
<keyword evidence="5" id="KW-0717">Septation</keyword>
<evidence type="ECO:0000256" key="9">
    <source>
        <dbReference type="ARBA" id="ARBA00033158"/>
    </source>
</evidence>
<evidence type="ECO:0000256" key="1">
    <source>
        <dbReference type="ARBA" id="ARBA00004496"/>
    </source>
</evidence>
<name>A0A645HB85_9ZZZZ</name>
<evidence type="ECO:0000256" key="6">
    <source>
        <dbReference type="ARBA" id="ARBA00023306"/>
    </source>
</evidence>
<organism evidence="10">
    <name type="scientific">bioreactor metagenome</name>
    <dbReference type="NCBI Taxonomy" id="1076179"/>
    <lineage>
        <taxon>unclassified sequences</taxon>
        <taxon>metagenomes</taxon>
        <taxon>ecological metagenomes</taxon>
    </lineage>
</organism>
<dbReference type="GO" id="GO:0000921">
    <property type="term" value="P:septin ring assembly"/>
    <property type="evidence" value="ECO:0007669"/>
    <property type="project" value="TreeGrafter"/>
</dbReference>
<proteinExistence type="predicted"/>
<comment type="subcellular location">
    <subcellularLocation>
        <location evidence="1">Cytoplasm</location>
    </subcellularLocation>
</comment>
<sequence length="88" mass="9972">MEKQKIILRIFNDEYQIKTEMPEEELLVLADIVNTKMLKIAKNQSALTPSKVAVLAALELASELNDLKNDYNDILKIVTGKNNNNRKG</sequence>
<protein>
    <recommendedName>
        <fullName evidence="2">Cell division protein ZapA</fullName>
    </recommendedName>
    <alternativeName>
        <fullName evidence="9">Z ring-associated protein ZapA</fullName>
    </alternativeName>
</protein>
<accession>A0A645HB85</accession>
<dbReference type="SUPFAM" id="SSF102829">
    <property type="entry name" value="Cell division protein ZapA-like"/>
    <property type="match status" value="1"/>
</dbReference>
<dbReference type="GO" id="GO:0000917">
    <property type="term" value="P:division septum assembly"/>
    <property type="evidence" value="ECO:0007669"/>
    <property type="project" value="UniProtKB-KW"/>
</dbReference>
<evidence type="ECO:0000256" key="2">
    <source>
        <dbReference type="ARBA" id="ARBA00015195"/>
    </source>
</evidence>
<comment type="subunit">
    <text evidence="8">Homodimer. Interacts with FtsZ.</text>
</comment>
<dbReference type="GO" id="GO:0043093">
    <property type="term" value="P:FtsZ-dependent cytokinesis"/>
    <property type="evidence" value="ECO:0007669"/>
    <property type="project" value="TreeGrafter"/>
</dbReference>
<evidence type="ECO:0000256" key="4">
    <source>
        <dbReference type="ARBA" id="ARBA00022618"/>
    </source>
</evidence>
<dbReference type="Pfam" id="PF05164">
    <property type="entry name" value="ZapA"/>
    <property type="match status" value="1"/>
</dbReference>
<keyword evidence="4 10" id="KW-0132">Cell division</keyword>
<reference evidence="10" key="1">
    <citation type="submission" date="2019-08" db="EMBL/GenBank/DDBJ databases">
        <authorList>
            <person name="Kucharzyk K."/>
            <person name="Murdoch R.W."/>
            <person name="Higgins S."/>
            <person name="Loffler F."/>
        </authorList>
    </citation>
    <scope>NUCLEOTIDE SEQUENCE</scope>
</reference>
<evidence type="ECO:0000256" key="3">
    <source>
        <dbReference type="ARBA" id="ARBA00022490"/>
    </source>
</evidence>
<dbReference type="AlphaFoldDB" id="A0A645HB85"/>
<dbReference type="PANTHER" id="PTHR34981:SF1">
    <property type="entry name" value="CELL DIVISION PROTEIN ZAPA"/>
    <property type="match status" value="1"/>
</dbReference>
<dbReference type="InterPro" id="IPR007838">
    <property type="entry name" value="Cell_div_ZapA-like"/>
</dbReference>
<evidence type="ECO:0000256" key="8">
    <source>
        <dbReference type="ARBA" id="ARBA00026068"/>
    </source>
</evidence>
<comment type="function">
    <text evidence="7">Activator of cell division through the inhibition of FtsZ GTPase activity, therefore promoting FtsZ assembly into bundles of protofilaments necessary for the formation of the division Z ring. It is recruited early at mid-cell but it is not essential for cell division.</text>
</comment>
<dbReference type="InterPro" id="IPR036192">
    <property type="entry name" value="Cell_div_ZapA-like_sf"/>
</dbReference>
<dbReference type="GO" id="GO:0030428">
    <property type="term" value="C:cell septum"/>
    <property type="evidence" value="ECO:0007669"/>
    <property type="project" value="TreeGrafter"/>
</dbReference>
<gene>
    <name evidence="10" type="primary">zapA_9</name>
    <name evidence="10" type="ORF">SDC9_183278</name>
</gene>
<dbReference type="GO" id="GO:0032153">
    <property type="term" value="C:cell division site"/>
    <property type="evidence" value="ECO:0007669"/>
    <property type="project" value="TreeGrafter"/>
</dbReference>
<dbReference type="PANTHER" id="PTHR34981">
    <property type="entry name" value="CELL DIVISION PROTEIN ZAPA"/>
    <property type="match status" value="1"/>
</dbReference>
<keyword evidence="3" id="KW-0963">Cytoplasm</keyword>
<comment type="caution">
    <text evidence="10">The sequence shown here is derived from an EMBL/GenBank/DDBJ whole genome shotgun (WGS) entry which is preliminary data.</text>
</comment>
<dbReference type="GO" id="GO:0005829">
    <property type="term" value="C:cytosol"/>
    <property type="evidence" value="ECO:0007669"/>
    <property type="project" value="TreeGrafter"/>
</dbReference>
<evidence type="ECO:0000256" key="5">
    <source>
        <dbReference type="ARBA" id="ARBA00023210"/>
    </source>
</evidence>